<dbReference type="SMART" id="SM00342">
    <property type="entry name" value="HTH_ARAC"/>
    <property type="match status" value="1"/>
</dbReference>
<dbReference type="Gene3D" id="2.60.120.10">
    <property type="entry name" value="Jelly Rolls"/>
    <property type="match status" value="1"/>
</dbReference>
<evidence type="ECO:0000313" key="6">
    <source>
        <dbReference type="Proteomes" id="UP000245678"/>
    </source>
</evidence>
<name>A0A316HGM0_9SPHI</name>
<keyword evidence="2 5" id="KW-0238">DNA-binding</keyword>
<dbReference type="EMBL" id="QGHA01000002">
    <property type="protein sequence ID" value="PWK79191.1"/>
    <property type="molecule type" value="Genomic_DNA"/>
</dbReference>
<dbReference type="PANTHER" id="PTHR43280">
    <property type="entry name" value="ARAC-FAMILY TRANSCRIPTIONAL REGULATOR"/>
    <property type="match status" value="1"/>
</dbReference>
<dbReference type="InterPro" id="IPR003313">
    <property type="entry name" value="AraC-bd"/>
</dbReference>
<dbReference type="GO" id="GO:0043565">
    <property type="term" value="F:sequence-specific DNA binding"/>
    <property type="evidence" value="ECO:0007669"/>
    <property type="project" value="InterPro"/>
</dbReference>
<dbReference type="Gene3D" id="1.10.10.60">
    <property type="entry name" value="Homeodomain-like"/>
    <property type="match status" value="1"/>
</dbReference>
<dbReference type="InterPro" id="IPR014710">
    <property type="entry name" value="RmlC-like_jellyroll"/>
</dbReference>
<dbReference type="RefSeq" id="WP_109607398.1">
    <property type="nucleotide sequence ID" value="NZ_QGHA01000002.1"/>
</dbReference>
<proteinExistence type="predicted"/>
<comment type="caution">
    <text evidence="5">The sequence shown here is derived from an EMBL/GenBank/DDBJ whole genome shotgun (WGS) entry which is preliminary data.</text>
</comment>
<gene>
    <name evidence="5" type="ORF">LX99_01647</name>
</gene>
<reference evidence="5 6" key="1">
    <citation type="submission" date="2018-05" db="EMBL/GenBank/DDBJ databases">
        <title>Genomic Encyclopedia of Archaeal and Bacterial Type Strains, Phase II (KMG-II): from individual species to whole genera.</title>
        <authorList>
            <person name="Goeker M."/>
        </authorList>
    </citation>
    <scope>NUCLEOTIDE SEQUENCE [LARGE SCALE GENOMIC DNA]</scope>
    <source>
        <strain evidence="5 6">DSM 19975</strain>
    </source>
</reference>
<evidence type="ECO:0000256" key="1">
    <source>
        <dbReference type="ARBA" id="ARBA00023015"/>
    </source>
</evidence>
<dbReference type="AlphaFoldDB" id="A0A316HGM0"/>
<protein>
    <submittedName>
        <fullName evidence="5">AraC-like DNA-binding protein</fullName>
    </submittedName>
</protein>
<keyword evidence="1" id="KW-0805">Transcription regulation</keyword>
<keyword evidence="6" id="KW-1185">Reference proteome</keyword>
<dbReference type="Pfam" id="PF12833">
    <property type="entry name" value="HTH_18"/>
    <property type="match status" value="1"/>
</dbReference>
<dbReference type="SUPFAM" id="SSF51215">
    <property type="entry name" value="Regulatory protein AraC"/>
    <property type="match status" value="1"/>
</dbReference>
<dbReference type="PANTHER" id="PTHR43280:SF32">
    <property type="entry name" value="TRANSCRIPTIONAL REGULATORY PROTEIN"/>
    <property type="match status" value="1"/>
</dbReference>
<keyword evidence="3" id="KW-0804">Transcription</keyword>
<evidence type="ECO:0000256" key="2">
    <source>
        <dbReference type="ARBA" id="ARBA00023125"/>
    </source>
</evidence>
<dbReference type="Proteomes" id="UP000245678">
    <property type="component" value="Unassembled WGS sequence"/>
</dbReference>
<evidence type="ECO:0000259" key="4">
    <source>
        <dbReference type="PROSITE" id="PS01124"/>
    </source>
</evidence>
<sequence>MKADAPSIHHYTISDVSIDAGRKQLAKDFLTFRNDELKPSAERMGKPWRSAHFSIGLVIEGEGHFQINLINYHIKKNSLIVIPFNVIHQLQKVDDGFIVMVVNFSHDFLAQARFSEKHIPSFGFFSTQNNPYLMLDDQDAHALHEVMKMLHKADDPEYLHPFKTEIIHHSFNIFMFEVAALFKKYRPDEQVRLTRKEEILSSFIKLLFQHFKEERGVQFYADELYLTPKHLTKMVKELTNKTCGEMIDELVIIEAKIMLDDLGLPVSSVAQQLQFSDQFFFSKFFKKHTGINPSKYKGAMKYQNTL</sequence>
<feature type="domain" description="HTH araC/xylS-type" evidence="4">
    <location>
        <begin position="201"/>
        <end position="299"/>
    </location>
</feature>
<dbReference type="SUPFAM" id="SSF46689">
    <property type="entry name" value="Homeodomain-like"/>
    <property type="match status" value="1"/>
</dbReference>
<dbReference type="Pfam" id="PF02311">
    <property type="entry name" value="AraC_binding"/>
    <property type="match status" value="1"/>
</dbReference>
<dbReference type="InterPro" id="IPR009057">
    <property type="entry name" value="Homeodomain-like_sf"/>
</dbReference>
<dbReference type="GO" id="GO:0003700">
    <property type="term" value="F:DNA-binding transcription factor activity"/>
    <property type="evidence" value="ECO:0007669"/>
    <property type="project" value="InterPro"/>
</dbReference>
<organism evidence="5 6">
    <name type="scientific">Mucilaginibacter oryzae</name>
    <dbReference type="NCBI Taxonomy" id="468058"/>
    <lineage>
        <taxon>Bacteria</taxon>
        <taxon>Pseudomonadati</taxon>
        <taxon>Bacteroidota</taxon>
        <taxon>Sphingobacteriia</taxon>
        <taxon>Sphingobacteriales</taxon>
        <taxon>Sphingobacteriaceae</taxon>
        <taxon>Mucilaginibacter</taxon>
    </lineage>
</organism>
<accession>A0A316HGM0</accession>
<dbReference type="PROSITE" id="PS01124">
    <property type="entry name" value="HTH_ARAC_FAMILY_2"/>
    <property type="match status" value="1"/>
</dbReference>
<dbReference type="InterPro" id="IPR037923">
    <property type="entry name" value="HTH-like"/>
</dbReference>
<evidence type="ECO:0000256" key="3">
    <source>
        <dbReference type="ARBA" id="ARBA00023163"/>
    </source>
</evidence>
<dbReference type="InterPro" id="IPR018060">
    <property type="entry name" value="HTH_AraC"/>
</dbReference>
<evidence type="ECO:0000313" key="5">
    <source>
        <dbReference type="EMBL" id="PWK79191.1"/>
    </source>
</evidence>